<feature type="domain" description="Protein kinase" evidence="17">
    <location>
        <begin position="617"/>
        <end position="926"/>
    </location>
</feature>
<organism evidence="18 19">
    <name type="scientific">Panicum hallii var. hallii</name>
    <dbReference type="NCBI Taxonomy" id="1504633"/>
    <lineage>
        <taxon>Eukaryota</taxon>
        <taxon>Viridiplantae</taxon>
        <taxon>Streptophyta</taxon>
        <taxon>Embryophyta</taxon>
        <taxon>Tracheophyta</taxon>
        <taxon>Spermatophyta</taxon>
        <taxon>Magnoliopsida</taxon>
        <taxon>Liliopsida</taxon>
        <taxon>Poales</taxon>
        <taxon>Poaceae</taxon>
        <taxon>PACMAD clade</taxon>
        <taxon>Panicoideae</taxon>
        <taxon>Panicodae</taxon>
        <taxon>Paniceae</taxon>
        <taxon>Panicinae</taxon>
        <taxon>Panicum</taxon>
        <taxon>Panicum sect. Panicum</taxon>
    </lineage>
</organism>
<dbReference type="Pfam" id="PF13947">
    <property type="entry name" value="GUB_WAK_bind"/>
    <property type="match status" value="2"/>
</dbReference>
<evidence type="ECO:0000256" key="8">
    <source>
        <dbReference type="ARBA" id="ARBA00022777"/>
    </source>
</evidence>
<dbReference type="Gramene" id="PUZ70307">
    <property type="protein sequence ID" value="PUZ70307"/>
    <property type="gene ID" value="GQ55_2G218000"/>
</dbReference>
<dbReference type="InterPro" id="IPR000719">
    <property type="entry name" value="Prot_kinase_dom"/>
</dbReference>
<evidence type="ECO:0000313" key="18">
    <source>
        <dbReference type="EMBL" id="PUZ70307.1"/>
    </source>
</evidence>
<evidence type="ECO:0000256" key="14">
    <source>
        <dbReference type="PROSITE-ProRule" id="PRU10141"/>
    </source>
</evidence>
<dbReference type="PROSITE" id="PS01187">
    <property type="entry name" value="EGF_CA"/>
    <property type="match status" value="1"/>
</dbReference>
<evidence type="ECO:0000256" key="10">
    <source>
        <dbReference type="ARBA" id="ARBA00022989"/>
    </source>
</evidence>
<comment type="subcellular location">
    <subcellularLocation>
        <location evidence="1">Membrane</location>
        <topology evidence="1">Single-pass type I membrane protein</topology>
    </subcellularLocation>
</comment>
<dbReference type="InterPro" id="IPR001881">
    <property type="entry name" value="EGF-like_Ca-bd_dom"/>
</dbReference>
<keyword evidence="2" id="KW-0723">Serine/threonine-protein kinase</keyword>
<dbReference type="PROSITE" id="PS00107">
    <property type="entry name" value="PROTEIN_KINASE_ATP"/>
    <property type="match status" value="1"/>
</dbReference>
<keyword evidence="3" id="KW-0245">EGF-like domain</keyword>
<dbReference type="PANTHER" id="PTHR27005">
    <property type="entry name" value="WALL-ASSOCIATED RECEPTOR KINASE-LIKE 21"/>
    <property type="match status" value="1"/>
</dbReference>
<evidence type="ECO:0000256" key="3">
    <source>
        <dbReference type="ARBA" id="ARBA00022536"/>
    </source>
</evidence>
<keyword evidence="4" id="KW-0808">Transferase</keyword>
<keyword evidence="11 15" id="KW-0472">Membrane</keyword>
<evidence type="ECO:0000256" key="1">
    <source>
        <dbReference type="ARBA" id="ARBA00004479"/>
    </source>
</evidence>
<feature type="signal peptide" evidence="16">
    <location>
        <begin position="1"/>
        <end position="34"/>
    </location>
</feature>
<dbReference type="Gene3D" id="1.10.510.10">
    <property type="entry name" value="Transferase(Phosphotransferase) domain 1"/>
    <property type="match status" value="2"/>
</dbReference>
<dbReference type="PANTHER" id="PTHR27005:SF541">
    <property type="entry name" value="PROTEIN KINASE DOMAIN-CONTAINING PROTEIN"/>
    <property type="match status" value="1"/>
</dbReference>
<evidence type="ECO:0000256" key="16">
    <source>
        <dbReference type="SAM" id="SignalP"/>
    </source>
</evidence>
<evidence type="ECO:0000256" key="12">
    <source>
        <dbReference type="ARBA" id="ARBA00023157"/>
    </source>
</evidence>
<dbReference type="SMART" id="SM00220">
    <property type="entry name" value="S_TKc"/>
    <property type="match status" value="1"/>
</dbReference>
<dbReference type="SMART" id="SM00181">
    <property type="entry name" value="EGF"/>
    <property type="match status" value="3"/>
</dbReference>
<keyword evidence="10 15" id="KW-1133">Transmembrane helix</keyword>
<feature type="transmembrane region" description="Helical" evidence="15">
    <location>
        <begin position="540"/>
        <end position="565"/>
    </location>
</feature>
<dbReference type="EMBL" id="CM009750">
    <property type="protein sequence ID" value="PUZ70307.1"/>
    <property type="molecule type" value="Genomic_DNA"/>
</dbReference>
<dbReference type="InterPro" id="IPR008271">
    <property type="entry name" value="Ser/Thr_kinase_AS"/>
</dbReference>
<dbReference type="GO" id="GO:0030247">
    <property type="term" value="F:polysaccharide binding"/>
    <property type="evidence" value="ECO:0007669"/>
    <property type="project" value="InterPro"/>
</dbReference>
<keyword evidence="13" id="KW-0325">Glycoprotein</keyword>
<dbReference type="InterPro" id="IPR018097">
    <property type="entry name" value="EGF_Ca-bd_CS"/>
</dbReference>
<dbReference type="SUPFAM" id="SSF56112">
    <property type="entry name" value="Protein kinase-like (PK-like)"/>
    <property type="match status" value="1"/>
</dbReference>
<dbReference type="InterPro" id="IPR025287">
    <property type="entry name" value="WAK_GUB"/>
</dbReference>
<dbReference type="AlphaFoldDB" id="A0A2T7ER53"/>
<name>A0A2T7ER53_9POAL</name>
<dbReference type="InterPro" id="IPR009030">
    <property type="entry name" value="Growth_fac_rcpt_cys_sf"/>
</dbReference>
<dbReference type="GO" id="GO:0005524">
    <property type="term" value="F:ATP binding"/>
    <property type="evidence" value="ECO:0007669"/>
    <property type="project" value="UniProtKB-UniRule"/>
</dbReference>
<evidence type="ECO:0000256" key="9">
    <source>
        <dbReference type="ARBA" id="ARBA00022840"/>
    </source>
</evidence>
<dbReference type="OrthoDB" id="4062651at2759"/>
<evidence type="ECO:0000256" key="15">
    <source>
        <dbReference type="SAM" id="Phobius"/>
    </source>
</evidence>
<dbReference type="InterPro" id="IPR017441">
    <property type="entry name" value="Protein_kinase_ATP_BS"/>
</dbReference>
<gene>
    <name evidence="18" type="ORF">GQ55_2G218000</name>
</gene>
<feature type="chain" id="PRO_5015533245" description="Protein kinase domain-containing protein" evidence="16">
    <location>
        <begin position="35"/>
        <end position="926"/>
    </location>
</feature>
<keyword evidence="8" id="KW-0418">Kinase</keyword>
<dbReference type="InterPro" id="IPR011009">
    <property type="entry name" value="Kinase-like_dom_sf"/>
</dbReference>
<evidence type="ECO:0000313" key="19">
    <source>
        <dbReference type="Proteomes" id="UP000244336"/>
    </source>
</evidence>
<keyword evidence="19" id="KW-1185">Reference proteome</keyword>
<keyword evidence="5 15" id="KW-0812">Transmembrane</keyword>
<proteinExistence type="predicted"/>
<evidence type="ECO:0000256" key="13">
    <source>
        <dbReference type="ARBA" id="ARBA00023180"/>
    </source>
</evidence>
<reference evidence="18 19" key="1">
    <citation type="submission" date="2018-04" db="EMBL/GenBank/DDBJ databases">
        <title>WGS assembly of Panicum hallii var. hallii HAL2.</title>
        <authorList>
            <person name="Lovell J."/>
            <person name="Jenkins J."/>
            <person name="Lowry D."/>
            <person name="Mamidi S."/>
            <person name="Sreedasyam A."/>
            <person name="Weng X."/>
            <person name="Barry K."/>
            <person name="Bonette J."/>
            <person name="Campitelli B."/>
            <person name="Daum C."/>
            <person name="Gordon S."/>
            <person name="Gould B."/>
            <person name="Lipzen A."/>
            <person name="MacQueen A."/>
            <person name="Palacio-Mejia J."/>
            <person name="Plott C."/>
            <person name="Shakirov E."/>
            <person name="Shu S."/>
            <person name="Yoshinaga Y."/>
            <person name="Zane M."/>
            <person name="Rokhsar D."/>
            <person name="Grimwood J."/>
            <person name="Schmutz J."/>
            <person name="Juenger T."/>
        </authorList>
    </citation>
    <scope>NUCLEOTIDE SEQUENCE [LARGE SCALE GENOMIC DNA]</scope>
    <source>
        <strain evidence="19">cv. HAL2</strain>
    </source>
</reference>
<dbReference type="GO" id="GO:0007166">
    <property type="term" value="P:cell surface receptor signaling pathway"/>
    <property type="evidence" value="ECO:0007669"/>
    <property type="project" value="InterPro"/>
</dbReference>
<dbReference type="FunFam" id="3.30.200.20:FF:000043">
    <property type="entry name" value="Wall-associated receptor kinase 2"/>
    <property type="match status" value="1"/>
</dbReference>
<evidence type="ECO:0000256" key="2">
    <source>
        <dbReference type="ARBA" id="ARBA00022527"/>
    </source>
</evidence>
<dbReference type="InterPro" id="IPR001245">
    <property type="entry name" value="Ser-Thr/Tyr_kinase_cat_dom"/>
</dbReference>
<keyword evidence="9 14" id="KW-0067">ATP-binding</keyword>
<dbReference type="Proteomes" id="UP000244336">
    <property type="component" value="Chromosome 2"/>
</dbReference>
<dbReference type="InterPro" id="IPR045274">
    <property type="entry name" value="WAK-like"/>
</dbReference>
<evidence type="ECO:0000256" key="11">
    <source>
        <dbReference type="ARBA" id="ARBA00023136"/>
    </source>
</evidence>
<dbReference type="SUPFAM" id="SSF57184">
    <property type="entry name" value="Growth factor receptor domain"/>
    <property type="match status" value="1"/>
</dbReference>
<keyword evidence="12" id="KW-1015">Disulfide bond</keyword>
<evidence type="ECO:0000256" key="7">
    <source>
        <dbReference type="ARBA" id="ARBA00022741"/>
    </source>
</evidence>
<keyword evidence="6 16" id="KW-0732">Signal</keyword>
<evidence type="ECO:0000256" key="4">
    <source>
        <dbReference type="ARBA" id="ARBA00022679"/>
    </source>
</evidence>
<dbReference type="GO" id="GO:0004674">
    <property type="term" value="F:protein serine/threonine kinase activity"/>
    <property type="evidence" value="ECO:0007669"/>
    <property type="project" value="UniProtKB-KW"/>
</dbReference>
<dbReference type="GO" id="GO:0005886">
    <property type="term" value="C:plasma membrane"/>
    <property type="evidence" value="ECO:0007669"/>
    <property type="project" value="TreeGrafter"/>
</dbReference>
<evidence type="ECO:0000256" key="5">
    <source>
        <dbReference type="ARBA" id="ARBA00022692"/>
    </source>
</evidence>
<keyword evidence="7 14" id="KW-0547">Nucleotide-binding</keyword>
<dbReference type="GO" id="GO:0005509">
    <property type="term" value="F:calcium ion binding"/>
    <property type="evidence" value="ECO:0007669"/>
    <property type="project" value="InterPro"/>
</dbReference>
<feature type="binding site" evidence="14">
    <location>
        <position position="646"/>
    </location>
    <ligand>
        <name>ATP</name>
        <dbReference type="ChEBI" id="CHEBI:30616"/>
    </ligand>
</feature>
<dbReference type="Pfam" id="PF07714">
    <property type="entry name" value="PK_Tyr_Ser-Thr"/>
    <property type="match status" value="1"/>
</dbReference>
<dbReference type="InterPro" id="IPR000742">
    <property type="entry name" value="EGF"/>
</dbReference>
<protein>
    <recommendedName>
        <fullName evidence="17">Protein kinase domain-containing protein</fullName>
    </recommendedName>
</protein>
<dbReference type="PROSITE" id="PS00108">
    <property type="entry name" value="PROTEIN_KINASE_ST"/>
    <property type="match status" value="1"/>
</dbReference>
<sequence>MSAANLLMIRYAVAMISLHYLFAALATTLAAAEASGVARRQGSTGDRAPSITPAAGCPNRCGDMTFDFPFGIGPDCSRGPDFELTCDNTTQPPKLFMCDGTTQLISSITIDTTENMDSSSEHSVSMNFARTIPMKSSAPVFWFLSLKPPGNSFNAYYPGLSFSGCDFHVHWVNPPVNTTAVASRSSCTSLCPDDADGELTNIAAGEAAEYCGSSNNGTGCCNIFFGDDLGVPYVSLAKLKFVRYGRADPKLHHNLSFLWDTINVTLYQASANWKIADQTTCASAIRNKATYACVSRNSICQDDSFGDYGYRCKCRTGYRGNPYILHGCKPDNGYNPSQPKSNCTRQCGSTNVPFPFGLEEGCFAREEFHLNCTNKTSSAILLYSSMDDYQVTNIHVEQGLIEYIKPEANYETDITGAWDGPSLFLYSAAPVSVQWVVAQLSCEEARQNKSGYACASANSECKTIRRTDGYVGYRCNCVSGYQGNPYIARGCFDIDECLQPNICPEICNNTKGNYTCITCPLKAEYDPVNKRCVIRKHQNLLLGIAIGLSVGLGILLLCLGGVFLIHRWRRDIQKQLRKKYFQKNKGLLLEQLISSDEKQSDNKIFSLEELQKATNNFDPTRILGSGGHGMVYKGILSDQRVVAIKKPKVIAEGEINQFINEVAILSQINHRNIVKLLGCCLETEVPLLVYDFIPNGSLFKIIHDYQSNKEFSLSWHDSLRIATEAAGALCYLHSAASVSVFHRDVKSSNILLDGSYTAKVSDFGASRLIPIDQTHVITNIQELLLKKEPIFTSDSGSKINLSNYFLSEIRTRPITEMVASQVLEQASEDELNTVASLAEECLRLRGEERPTMKQVEMKLQLLRNKGLRSCDGFPQSSCDIQAPAPVRLAAHRCQSLSTDGDNRADIASSSCYKLEQEFMSSATLPR</sequence>
<evidence type="ECO:0000256" key="6">
    <source>
        <dbReference type="ARBA" id="ARBA00022729"/>
    </source>
</evidence>
<dbReference type="Gene3D" id="2.10.25.10">
    <property type="entry name" value="Laminin"/>
    <property type="match status" value="1"/>
</dbReference>
<dbReference type="Gene3D" id="3.30.200.20">
    <property type="entry name" value="Phosphorylase Kinase, domain 1"/>
    <property type="match status" value="1"/>
</dbReference>
<dbReference type="SMART" id="SM00179">
    <property type="entry name" value="EGF_CA"/>
    <property type="match status" value="1"/>
</dbReference>
<evidence type="ECO:0000259" key="17">
    <source>
        <dbReference type="PROSITE" id="PS50011"/>
    </source>
</evidence>
<dbReference type="PROSITE" id="PS50011">
    <property type="entry name" value="PROTEIN_KINASE_DOM"/>
    <property type="match status" value="1"/>
</dbReference>
<dbReference type="CDD" id="cd00054">
    <property type="entry name" value="EGF_CA"/>
    <property type="match status" value="1"/>
</dbReference>
<accession>A0A2T7ER53</accession>